<keyword evidence="1" id="KW-1133">Transmembrane helix</keyword>
<feature type="transmembrane region" description="Helical" evidence="1">
    <location>
        <begin position="289"/>
        <end position="309"/>
    </location>
</feature>
<feature type="transmembrane region" description="Helical" evidence="1">
    <location>
        <begin position="67"/>
        <end position="87"/>
    </location>
</feature>
<dbReference type="RefSeq" id="WP_210148008.1">
    <property type="nucleotide sequence ID" value="NZ_CP059560.1"/>
</dbReference>
<feature type="transmembrane region" description="Helical" evidence="1">
    <location>
        <begin position="195"/>
        <end position="222"/>
    </location>
</feature>
<feature type="transmembrane region" description="Helical" evidence="1">
    <location>
        <begin position="158"/>
        <end position="183"/>
    </location>
</feature>
<accession>A0ABX1MKG0</accession>
<gene>
    <name evidence="2" type="ORF">GPA26_01665</name>
</gene>
<keyword evidence="3" id="KW-1185">Reference proteome</keyword>
<feature type="transmembrane region" description="Helical" evidence="1">
    <location>
        <begin position="242"/>
        <end position="261"/>
    </location>
</feature>
<protein>
    <submittedName>
        <fullName evidence="2">Spirocyclase AveC family protein</fullName>
    </submittedName>
</protein>
<keyword evidence="1" id="KW-0812">Transmembrane</keyword>
<dbReference type="Proteomes" id="UP000652074">
    <property type="component" value="Unassembled WGS sequence"/>
</dbReference>
<comment type="caution">
    <text evidence="2">The sequence shown here is derived from an EMBL/GenBank/DDBJ whole genome shotgun (WGS) entry which is preliminary data.</text>
</comment>
<evidence type="ECO:0000313" key="3">
    <source>
        <dbReference type="Proteomes" id="UP000652074"/>
    </source>
</evidence>
<keyword evidence="1" id="KW-0472">Membrane</keyword>
<feature type="transmembrane region" description="Helical" evidence="1">
    <location>
        <begin position="99"/>
        <end position="116"/>
    </location>
</feature>
<dbReference type="InterPro" id="IPR033459">
    <property type="entry name" value="AveC-like"/>
</dbReference>
<evidence type="ECO:0000256" key="1">
    <source>
        <dbReference type="SAM" id="Phobius"/>
    </source>
</evidence>
<organism evidence="2 3">
    <name type="scientific">Aromatoleum petrolei</name>
    <dbReference type="NCBI Taxonomy" id="76116"/>
    <lineage>
        <taxon>Bacteria</taxon>
        <taxon>Pseudomonadati</taxon>
        <taxon>Pseudomonadota</taxon>
        <taxon>Betaproteobacteria</taxon>
        <taxon>Rhodocyclales</taxon>
        <taxon>Rhodocyclaceae</taxon>
        <taxon>Aromatoleum</taxon>
    </lineage>
</organism>
<name>A0ABX1MKG0_9RHOO</name>
<feature type="transmembrane region" description="Helical" evidence="1">
    <location>
        <begin position="27"/>
        <end position="47"/>
    </location>
</feature>
<reference evidence="2 3" key="1">
    <citation type="submission" date="2019-12" db="EMBL/GenBank/DDBJ databases">
        <title>Comparative genomics gives insights into the taxonomy of the Azoarcus-Aromatoleum group and reveals separate origins of nif in the plant-associated Azoarcus and non-plant-associated Aromatoleum sub-groups.</title>
        <authorList>
            <person name="Lafos M."/>
            <person name="Maluk M."/>
            <person name="Batista M."/>
            <person name="Junghare M."/>
            <person name="Carmona M."/>
            <person name="Faoro H."/>
            <person name="Cruz L.M."/>
            <person name="Battistoni F."/>
            <person name="De Souza E."/>
            <person name="Pedrosa F."/>
            <person name="Chen W.-M."/>
            <person name="Poole P.S."/>
            <person name="Dixon R.A."/>
            <person name="James E.K."/>
        </authorList>
    </citation>
    <scope>NUCLEOTIDE SEQUENCE [LARGE SCALE GENOMIC DNA]</scope>
    <source>
        <strain evidence="2 3">ToN1</strain>
    </source>
</reference>
<proteinExistence type="predicted"/>
<dbReference type="EMBL" id="WTVR01000002">
    <property type="protein sequence ID" value="NMF87181.1"/>
    <property type="molecule type" value="Genomic_DNA"/>
</dbReference>
<dbReference type="Pfam" id="PF17198">
    <property type="entry name" value="AveC_like"/>
    <property type="match status" value="1"/>
</dbReference>
<evidence type="ECO:0000313" key="2">
    <source>
        <dbReference type="EMBL" id="NMF87181.1"/>
    </source>
</evidence>
<sequence>MDASITVSRSRAASDISGTDGTAVVRAWAIVGAGFISFMLYVVYHWVTAPYFGPTVLPPGVEVPLQFKIGTRAVEIGMSLVWIYFIYTQLVKPIRQTGQPNTLGLLGIGFFFAIFWDPSMNWIQQGCVYNPYAFNMGFLSGEIPGWMSPRGNLLPEPLIAWSGGYPGFLIWGCLFGLAAMRWAKSRFPAITNLRLGIVGVLAVMVFDMVLEMALIRFTGIYAYPGSIRALSIFAGHWYQFPIYEAIFFGGWWGLCAVLLYFKDDKGLTWVERGVEKMEFCKRSNFRKGMVRAVAVIGFCQTVELFIYVLPMPLLTANADPFPDDTPAFFTVGTGMCGPGTGLACPRPDLPIQRRNDLDKFSGAPQISHEQGAAVAAR</sequence>